<dbReference type="AlphaFoldDB" id="A0A0V1DR43"/>
<organism evidence="1 2">
    <name type="scientific">Trichinella zimbabwensis</name>
    <dbReference type="NCBI Taxonomy" id="268475"/>
    <lineage>
        <taxon>Eukaryota</taxon>
        <taxon>Metazoa</taxon>
        <taxon>Ecdysozoa</taxon>
        <taxon>Nematoda</taxon>
        <taxon>Enoplea</taxon>
        <taxon>Dorylaimia</taxon>
        <taxon>Trichinellida</taxon>
        <taxon>Trichinellidae</taxon>
        <taxon>Trichinella</taxon>
    </lineage>
</organism>
<accession>A0A0V1DR43</accession>
<proteinExistence type="predicted"/>
<protein>
    <submittedName>
        <fullName evidence="1">Uncharacterized protein</fullName>
    </submittedName>
</protein>
<name>A0A0V1DR43_9BILA</name>
<comment type="caution">
    <text evidence="1">The sequence shown here is derived from an EMBL/GenBank/DDBJ whole genome shotgun (WGS) entry which is preliminary data.</text>
</comment>
<dbReference type="Proteomes" id="UP000055024">
    <property type="component" value="Unassembled WGS sequence"/>
</dbReference>
<reference evidence="1 2" key="1">
    <citation type="submission" date="2015-01" db="EMBL/GenBank/DDBJ databases">
        <title>Evolution of Trichinella species and genotypes.</title>
        <authorList>
            <person name="Korhonen P.K."/>
            <person name="Edoardo P."/>
            <person name="Giuseppe L.R."/>
            <person name="Gasser R.B."/>
        </authorList>
    </citation>
    <scope>NUCLEOTIDE SEQUENCE [LARGE SCALE GENOMIC DNA]</scope>
    <source>
        <strain evidence="1">ISS1029</strain>
    </source>
</reference>
<dbReference type="EMBL" id="JYDP01008201">
    <property type="protein sequence ID" value="KRY63883.1"/>
    <property type="molecule type" value="Genomic_DNA"/>
</dbReference>
<sequence length="36" mass="4386">MSDQQPFKDRVNTSIILNTKPEVATRNWYFPTRFQR</sequence>
<evidence type="ECO:0000313" key="1">
    <source>
        <dbReference type="EMBL" id="KRY63883.1"/>
    </source>
</evidence>
<evidence type="ECO:0000313" key="2">
    <source>
        <dbReference type="Proteomes" id="UP000055024"/>
    </source>
</evidence>
<keyword evidence="2" id="KW-1185">Reference proteome</keyword>
<gene>
    <name evidence="1" type="ORF">T11_2559</name>
</gene>